<accession>A0A9D2TS45</accession>
<dbReference type="InterPro" id="IPR029063">
    <property type="entry name" value="SAM-dependent_MTases_sf"/>
</dbReference>
<dbReference type="SUPFAM" id="SSF53335">
    <property type="entry name" value="S-adenosyl-L-methionine-dependent methyltransferases"/>
    <property type="match status" value="1"/>
</dbReference>
<dbReference type="Gene3D" id="3.40.50.150">
    <property type="entry name" value="Vaccinia Virus protein VP39"/>
    <property type="match status" value="1"/>
</dbReference>
<reference evidence="2" key="2">
    <citation type="submission" date="2021-04" db="EMBL/GenBank/DDBJ databases">
        <authorList>
            <person name="Gilroy R."/>
        </authorList>
    </citation>
    <scope>NUCLEOTIDE SEQUENCE</scope>
    <source>
        <strain evidence="2">ChiBcec1-1630</strain>
    </source>
</reference>
<dbReference type="Pfam" id="PF08241">
    <property type="entry name" value="Methyltransf_11"/>
    <property type="match status" value="1"/>
</dbReference>
<dbReference type="EMBL" id="DWVS01000302">
    <property type="protein sequence ID" value="HJC88692.1"/>
    <property type="molecule type" value="Genomic_DNA"/>
</dbReference>
<name>A0A9D2TS45_9FIRM</name>
<dbReference type="GO" id="GO:0008757">
    <property type="term" value="F:S-adenosylmethionine-dependent methyltransferase activity"/>
    <property type="evidence" value="ECO:0007669"/>
    <property type="project" value="InterPro"/>
</dbReference>
<protein>
    <submittedName>
        <fullName evidence="2">Class I SAM-dependent methyltransferase</fullName>
    </submittedName>
</protein>
<evidence type="ECO:0000259" key="1">
    <source>
        <dbReference type="Pfam" id="PF08241"/>
    </source>
</evidence>
<keyword evidence="2" id="KW-0489">Methyltransferase</keyword>
<dbReference type="CDD" id="cd02440">
    <property type="entry name" value="AdoMet_MTases"/>
    <property type="match status" value="1"/>
</dbReference>
<proteinExistence type="predicted"/>
<reference evidence="2" key="1">
    <citation type="journal article" date="2021" name="PeerJ">
        <title>Extensive microbial diversity within the chicken gut microbiome revealed by metagenomics and culture.</title>
        <authorList>
            <person name="Gilroy R."/>
            <person name="Ravi A."/>
            <person name="Getino M."/>
            <person name="Pursley I."/>
            <person name="Horton D.L."/>
            <person name="Alikhan N.F."/>
            <person name="Baker D."/>
            <person name="Gharbi K."/>
            <person name="Hall N."/>
            <person name="Watson M."/>
            <person name="Adriaenssens E.M."/>
            <person name="Foster-Nyarko E."/>
            <person name="Jarju S."/>
            <person name="Secka A."/>
            <person name="Antonio M."/>
            <person name="Oren A."/>
            <person name="Chaudhuri R.R."/>
            <person name="La Ragione R."/>
            <person name="Hildebrand F."/>
            <person name="Pallen M.J."/>
        </authorList>
    </citation>
    <scope>NUCLEOTIDE SEQUENCE</scope>
    <source>
        <strain evidence="2">ChiBcec1-1630</strain>
    </source>
</reference>
<dbReference type="Proteomes" id="UP000823922">
    <property type="component" value="Unassembled WGS sequence"/>
</dbReference>
<evidence type="ECO:0000313" key="3">
    <source>
        <dbReference type="Proteomes" id="UP000823922"/>
    </source>
</evidence>
<organism evidence="2 3">
    <name type="scientific">Candidatus Eisenbergiella intestinigallinarum</name>
    <dbReference type="NCBI Taxonomy" id="2838549"/>
    <lineage>
        <taxon>Bacteria</taxon>
        <taxon>Bacillati</taxon>
        <taxon>Bacillota</taxon>
        <taxon>Clostridia</taxon>
        <taxon>Lachnospirales</taxon>
        <taxon>Lachnospiraceae</taxon>
        <taxon>Eisenbergiella</taxon>
    </lineage>
</organism>
<dbReference type="InterPro" id="IPR013216">
    <property type="entry name" value="Methyltransf_11"/>
</dbReference>
<keyword evidence="2" id="KW-0808">Transferase</keyword>
<evidence type="ECO:0000313" key="2">
    <source>
        <dbReference type="EMBL" id="HJC88692.1"/>
    </source>
</evidence>
<dbReference type="GO" id="GO:0032259">
    <property type="term" value="P:methylation"/>
    <property type="evidence" value="ECO:0007669"/>
    <property type="project" value="UniProtKB-KW"/>
</dbReference>
<gene>
    <name evidence="2" type="ORF">H9926_11835</name>
</gene>
<sequence>MNRDYTQINAETIDGWVKNGWEWGKPIDHDTWVKAAQGDWKVYLTPTKSVPGDWFCEMKGARVLGLASGGGQQMPIFTAAGAKCTVLDYSEEQLRMEKLVADREGYTIDLIRADMTKPLPFEAESFDLIFHPVSNCYVEDVLPIWRECFRVLKKGGILLAGLDNGFNYLFGEEEEITIRYRLPYNPLKDEALYEESVKNNWGIQFSHTIEEQIGGQLAAGFVLKDVYQDTNGYGKLEEYGVPTFWATKAVKPV</sequence>
<feature type="domain" description="Methyltransferase type 11" evidence="1">
    <location>
        <begin position="65"/>
        <end position="159"/>
    </location>
</feature>
<dbReference type="AlphaFoldDB" id="A0A9D2TS45"/>
<comment type="caution">
    <text evidence="2">The sequence shown here is derived from an EMBL/GenBank/DDBJ whole genome shotgun (WGS) entry which is preliminary data.</text>
</comment>